<dbReference type="GO" id="GO:0003677">
    <property type="term" value="F:DNA binding"/>
    <property type="evidence" value="ECO:0007669"/>
    <property type="project" value="UniProtKB-UniRule"/>
</dbReference>
<gene>
    <name evidence="4" type="ORF">PBOR_09540</name>
</gene>
<reference evidence="4" key="1">
    <citation type="submission" date="2014-08" db="EMBL/GenBank/DDBJ databases">
        <title>Comparative genomics of the Paenibacillus odorifer group.</title>
        <authorList>
            <person name="den Bakker H.C."/>
            <person name="Tsai Y.-C.Y.-C."/>
            <person name="Martin N."/>
            <person name="Korlach J."/>
            <person name="Wiedmann M."/>
        </authorList>
    </citation>
    <scope>NUCLEOTIDE SEQUENCE [LARGE SCALE GENOMIC DNA]</scope>
    <source>
        <strain evidence="4">DSM 13188</strain>
    </source>
</reference>
<dbReference type="Gene3D" id="1.10.357.10">
    <property type="entry name" value="Tetracycline Repressor, domain 2"/>
    <property type="match status" value="1"/>
</dbReference>
<feature type="DNA-binding region" description="H-T-H motif" evidence="2">
    <location>
        <begin position="32"/>
        <end position="51"/>
    </location>
</feature>
<dbReference type="AlphaFoldDB" id="A0A089LDB5"/>
<organism evidence="4 5">
    <name type="scientific">Paenibacillus borealis</name>
    <dbReference type="NCBI Taxonomy" id="160799"/>
    <lineage>
        <taxon>Bacteria</taxon>
        <taxon>Bacillati</taxon>
        <taxon>Bacillota</taxon>
        <taxon>Bacilli</taxon>
        <taxon>Bacillales</taxon>
        <taxon>Paenibacillaceae</taxon>
        <taxon>Paenibacillus</taxon>
    </lineage>
</organism>
<dbReference type="Pfam" id="PF00440">
    <property type="entry name" value="TetR_N"/>
    <property type="match status" value="1"/>
</dbReference>
<feature type="domain" description="HTH tetR-type" evidence="3">
    <location>
        <begin position="9"/>
        <end position="69"/>
    </location>
</feature>
<dbReference type="EMBL" id="CP009285">
    <property type="protein sequence ID" value="AIQ57148.1"/>
    <property type="molecule type" value="Genomic_DNA"/>
</dbReference>
<dbReference type="InterPro" id="IPR036271">
    <property type="entry name" value="Tet_transcr_reg_TetR-rel_C_sf"/>
</dbReference>
<keyword evidence="1 2" id="KW-0238">DNA-binding</keyword>
<dbReference type="PANTHER" id="PTHR43479">
    <property type="entry name" value="ACREF/ENVCD OPERON REPRESSOR-RELATED"/>
    <property type="match status" value="1"/>
</dbReference>
<proteinExistence type="predicted"/>
<accession>A0A089LDB5</accession>
<protein>
    <submittedName>
        <fullName evidence="4">TetR family transcriptional regulator</fullName>
    </submittedName>
</protein>
<dbReference type="SUPFAM" id="SSF48498">
    <property type="entry name" value="Tetracyclin repressor-like, C-terminal domain"/>
    <property type="match status" value="1"/>
</dbReference>
<sequence>MNGFEKRAALIKGKIMKTTISMLNTWEPKRLRIADIAREAGVSQVTIYNYFGSKEALISESFKDFIQQAIDEFREEMQRQKSLKELIAYSLFKEKETYSSLPPASIKEIMVDDQEMYVYIQRQYEEQIVPLMVQMVEEGKARGEISDKVSVKAVLLTIQLYIRSSGEMLGSLAGHEDKDAFLEELIHIFFYGLCGREPQ</sequence>
<dbReference type="PROSITE" id="PS50977">
    <property type="entry name" value="HTH_TETR_2"/>
    <property type="match status" value="1"/>
</dbReference>
<name>A0A089LDB5_PAEBO</name>
<dbReference type="Proteomes" id="UP000029518">
    <property type="component" value="Chromosome"/>
</dbReference>
<dbReference type="SUPFAM" id="SSF46689">
    <property type="entry name" value="Homeodomain-like"/>
    <property type="match status" value="1"/>
</dbReference>
<dbReference type="InterPro" id="IPR001647">
    <property type="entry name" value="HTH_TetR"/>
</dbReference>
<dbReference type="OrthoDB" id="113732at2"/>
<dbReference type="HOGENOM" id="CLU_069356_30_2_9"/>
<evidence type="ECO:0000256" key="2">
    <source>
        <dbReference type="PROSITE-ProRule" id="PRU00335"/>
    </source>
</evidence>
<evidence type="ECO:0000259" key="3">
    <source>
        <dbReference type="PROSITE" id="PS50977"/>
    </source>
</evidence>
<evidence type="ECO:0000256" key="1">
    <source>
        <dbReference type="ARBA" id="ARBA00023125"/>
    </source>
</evidence>
<dbReference type="KEGG" id="pbd:PBOR_09540"/>
<keyword evidence="5" id="KW-1185">Reference proteome</keyword>
<dbReference type="InterPro" id="IPR050624">
    <property type="entry name" value="HTH-type_Tx_Regulator"/>
</dbReference>
<dbReference type="PANTHER" id="PTHR43479:SF21">
    <property type="entry name" value="TRANSCRIPTIONAL REGULATOR, TETR FAMILY"/>
    <property type="match status" value="1"/>
</dbReference>
<dbReference type="InterPro" id="IPR009057">
    <property type="entry name" value="Homeodomain-like_sf"/>
</dbReference>
<evidence type="ECO:0000313" key="4">
    <source>
        <dbReference type="EMBL" id="AIQ57148.1"/>
    </source>
</evidence>
<dbReference type="RefSeq" id="WP_042211406.1">
    <property type="nucleotide sequence ID" value="NZ_CP009285.1"/>
</dbReference>
<evidence type="ECO:0000313" key="5">
    <source>
        <dbReference type="Proteomes" id="UP000029518"/>
    </source>
</evidence>